<dbReference type="Pfam" id="PF03845">
    <property type="entry name" value="Spore_permease"/>
    <property type="match status" value="1"/>
</dbReference>
<name>A0A2V5JX23_9BACL</name>
<keyword evidence="6 8" id="KW-1133">Transmembrane helix</keyword>
<dbReference type="NCBIfam" id="TIGR00912">
    <property type="entry name" value="2A0309"/>
    <property type="match status" value="1"/>
</dbReference>
<feature type="transmembrane region" description="Helical" evidence="8">
    <location>
        <begin position="117"/>
        <end position="136"/>
    </location>
</feature>
<protein>
    <submittedName>
        <fullName evidence="9">Spore gernimation protein</fullName>
    </submittedName>
</protein>
<comment type="subcellular location">
    <subcellularLocation>
        <location evidence="1">Membrane</location>
        <topology evidence="1">Multi-pass membrane protein</topology>
    </subcellularLocation>
</comment>
<keyword evidence="10" id="KW-1185">Reference proteome</keyword>
<proteinExistence type="inferred from homology"/>
<dbReference type="PANTHER" id="PTHR34975:SF2">
    <property type="entry name" value="SPORE GERMINATION PROTEIN A2"/>
    <property type="match status" value="1"/>
</dbReference>
<evidence type="ECO:0000256" key="2">
    <source>
        <dbReference type="ARBA" id="ARBA00007998"/>
    </source>
</evidence>
<feature type="transmembrane region" description="Helical" evidence="8">
    <location>
        <begin position="368"/>
        <end position="390"/>
    </location>
</feature>
<organism evidence="9 10">
    <name type="scientific">Paenibacillus flagellatus</name>
    <dbReference type="NCBI Taxonomy" id="2211139"/>
    <lineage>
        <taxon>Bacteria</taxon>
        <taxon>Bacillati</taxon>
        <taxon>Bacillota</taxon>
        <taxon>Bacilli</taxon>
        <taxon>Bacillales</taxon>
        <taxon>Paenibacillaceae</taxon>
        <taxon>Paenibacillus</taxon>
    </lineage>
</organism>
<evidence type="ECO:0000256" key="3">
    <source>
        <dbReference type="ARBA" id="ARBA00022448"/>
    </source>
</evidence>
<feature type="transmembrane region" description="Helical" evidence="8">
    <location>
        <begin position="251"/>
        <end position="274"/>
    </location>
</feature>
<feature type="transmembrane region" description="Helical" evidence="8">
    <location>
        <begin position="156"/>
        <end position="174"/>
    </location>
</feature>
<keyword evidence="5 8" id="KW-0812">Transmembrane</keyword>
<dbReference type="GO" id="GO:0016020">
    <property type="term" value="C:membrane"/>
    <property type="evidence" value="ECO:0007669"/>
    <property type="project" value="UniProtKB-SubCell"/>
</dbReference>
<dbReference type="Proteomes" id="UP000247476">
    <property type="component" value="Unassembled WGS sequence"/>
</dbReference>
<dbReference type="EMBL" id="QJVJ01000013">
    <property type="protein sequence ID" value="PYI51379.1"/>
    <property type="molecule type" value="Genomic_DNA"/>
</dbReference>
<keyword evidence="3" id="KW-0813">Transport</keyword>
<feature type="transmembrane region" description="Helical" evidence="8">
    <location>
        <begin position="222"/>
        <end position="239"/>
    </location>
</feature>
<evidence type="ECO:0000313" key="10">
    <source>
        <dbReference type="Proteomes" id="UP000247476"/>
    </source>
</evidence>
<sequence>MALFLRSPNTPASIRWGLPTKDKNASFGHHLAGGRAMRPDKPFTVLQMYVVLMLSVGISNHVILTPVLLGIAKRDAWVGAVAATVPTALWAVALVAAIRRTGNGSLADWIKERCGRFVRGVILVPFAAYLFVTAWVSLTDTVTWAQVSYLPRTPRIVIVLFFMTVCFFAVKAGIRAIAITSGLLLPGVVLLGDMVATANLKYKDYTLLLPLFTHGYGPALKAMAYTCGSLFELVVILLMKHRLSTRIRIGGMTAFVVLLIGLTVGPVTGAISMFGPFEAAEQRYPAFEQWRMVTMGKFISHLDFFSIYQWIAGSFVRVSLLLLLLSETMAGDGAGKRTWLSAGLCALLAAGTLLPLNDAALMAVIVHGYYPSALVFAACLPILLLALSLLPARRKEGTTP</sequence>
<evidence type="ECO:0000256" key="1">
    <source>
        <dbReference type="ARBA" id="ARBA00004141"/>
    </source>
</evidence>
<feature type="transmembrane region" description="Helical" evidence="8">
    <location>
        <begin position="183"/>
        <end position="202"/>
    </location>
</feature>
<comment type="caution">
    <text evidence="9">The sequence shown here is derived from an EMBL/GenBank/DDBJ whole genome shotgun (WGS) entry which is preliminary data.</text>
</comment>
<evidence type="ECO:0000256" key="5">
    <source>
        <dbReference type="ARBA" id="ARBA00022692"/>
    </source>
</evidence>
<comment type="similarity">
    <text evidence="2">Belongs to the amino acid-polyamine-organocation (APC) superfamily. Spore germination protein (SGP) (TC 2.A.3.9) family.</text>
</comment>
<feature type="transmembrane region" description="Helical" evidence="8">
    <location>
        <begin position="45"/>
        <end position="64"/>
    </location>
</feature>
<keyword evidence="4" id="KW-0309">Germination</keyword>
<evidence type="ECO:0000256" key="8">
    <source>
        <dbReference type="SAM" id="Phobius"/>
    </source>
</evidence>
<accession>A0A2V5JX23</accession>
<keyword evidence="7 8" id="KW-0472">Membrane</keyword>
<feature type="transmembrane region" description="Helical" evidence="8">
    <location>
        <begin position="307"/>
        <end position="326"/>
    </location>
</feature>
<dbReference type="InterPro" id="IPR004761">
    <property type="entry name" value="Spore_GerAB"/>
</dbReference>
<evidence type="ECO:0000313" key="9">
    <source>
        <dbReference type="EMBL" id="PYI51379.1"/>
    </source>
</evidence>
<dbReference type="PANTHER" id="PTHR34975">
    <property type="entry name" value="SPORE GERMINATION PROTEIN A2"/>
    <property type="match status" value="1"/>
</dbReference>
<dbReference type="GO" id="GO:0009847">
    <property type="term" value="P:spore germination"/>
    <property type="evidence" value="ECO:0007669"/>
    <property type="project" value="InterPro"/>
</dbReference>
<evidence type="ECO:0000256" key="6">
    <source>
        <dbReference type="ARBA" id="ARBA00022989"/>
    </source>
</evidence>
<evidence type="ECO:0000256" key="4">
    <source>
        <dbReference type="ARBA" id="ARBA00022544"/>
    </source>
</evidence>
<evidence type="ECO:0000256" key="7">
    <source>
        <dbReference type="ARBA" id="ARBA00023136"/>
    </source>
</evidence>
<gene>
    <name evidence="9" type="ORF">DLM86_25485</name>
</gene>
<dbReference type="AlphaFoldDB" id="A0A2V5JX23"/>
<feature type="transmembrane region" description="Helical" evidence="8">
    <location>
        <begin position="338"/>
        <end position="356"/>
    </location>
</feature>
<reference evidence="9 10" key="1">
    <citation type="submission" date="2018-05" db="EMBL/GenBank/DDBJ databases">
        <title>Paenibacillus flagellatus sp. nov., isolated from selenium mineral soil.</title>
        <authorList>
            <person name="Dai X."/>
        </authorList>
    </citation>
    <scope>NUCLEOTIDE SEQUENCE [LARGE SCALE GENOMIC DNA]</scope>
    <source>
        <strain evidence="9 10">DXL2</strain>
    </source>
</reference>
<feature type="transmembrane region" description="Helical" evidence="8">
    <location>
        <begin position="76"/>
        <end position="97"/>
    </location>
</feature>